<dbReference type="RefSeq" id="WP_349431335.1">
    <property type="nucleotide sequence ID" value="NZ_CP157743.1"/>
</dbReference>
<protein>
    <submittedName>
        <fullName evidence="4">AarF/UbiB family protein</fullName>
    </submittedName>
</protein>
<gene>
    <name evidence="4" type="ORF">Q9L42_014975</name>
</gene>
<dbReference type="PROSITE" id="PS50011">
    <property type="entry name" value="PROTEIN_KINASE_DOM"/>
    <property type="match status" value="1"/>
</dbReference>
<organism evidence="4 5">
    <name type="scientific">Methylomarinum roseum</name>
    <dbReference type="NCBI Taxonomy" id="3067653"/>
    <lineage>
        <taxon>Bacteria</taxon>
        <taxon>Pseudomonadati</taxon>
        <taxon>Pseudomonadota</taxon>
        <taxon>Gammaproteobacteria</taxon>
        <taxon>Methylococcales</taxon>
        <taxon>Methylococcaceae</taxon>
        <taxon>Methylomarinum</taxon>
    </lineage>
</organism>
<dbReference type="InterPro" id="IPR000719">
    <property type="entry name" value="Prot_kinase_dom"/>
</dbReference>
<dbReference type="PANTHER" id="PTHR10566">
    <property type="entry name" value="CHAPERONE-ACTIVITY OF BC1 COMPLEX CABC1 -RELATED"/>
    <property type="match status" value="1"/>
</dbReference>
<keyword evidence="2" id="KW-0812">Transmembrane</keyword>
<evidence type="ECO:0000256" key="2">
    <source>
        <dbReference type="SAM" id="Phobius"/>
    </source>
</evidence>
<comment type="similarity">
    <text evidence="1">Belongs to the protein kinase superfamily. ADCK protein kinase family.</text>
</comment>
<reference evidence="4 5" key="1">
    <citation type="journal article" date="2024" name="Microbiology">
        <title>Methylomarinum rosea sp. nov., a novel halophilic methanotrophic bacterium from the hypersaline Lake Elton.</title>
        <authorList>
            <person name="Suleimanov R.Z."/>
            <person name="Oshkin I.Y."/>
            <person name="Danilova O.V."/>
            <person name="Suzina N.E."/>
            <person name="Dedysh S.N."/>
        </authorList>
    </citation>
    <scope>NUCLEOTIDE SEQUENCE [LARGE SCALE GENOMIC DNA]</scope>
    <source>
        <strain evidence="4 5">Ch1-1</strain>
    </source>
</reference>
<keyword evidence="2" id="KW-1133">Transmembrane helix</keyword>
<dbReference type="KEGG" id="mech:Q9L42_014975"/>
<feature type="transmembrane region" description="Helical" evidence="2">
    <location>
        <begin position="503"/>
        <end position="522"/>
    </location>
</feature>
<feature type="domain" description="Protein kinase" evidence="3">
    <location>
        <begin position="130"/>
        <end position="433"/>
    </location>
</feature>
<dbReference type="GO" id="GO:0005524">
    <property type="term" value="F:ATP binding"/>
    <property type="evidence" value="ECO:0007669"/>
    <property type="project" value="InterPro"/>
</dbReference>
<dbReference type="EMBL" id="CP157743">
    <property type="protein sequence ID" value="XBS19653.1"/>
    <property type="molecule type" value="Genomic_DNA"/>
</dbReference>
<dbReference type="PANTHER" id="PTHR10566:SF113">
    <property type="entry name" value="PROTEIN ACTIVITY OF BC1 COMPLEX KINASE 7, CHLOROPLASTIC"/>
    <property type="match status" value="1"/>
</dbReference>
<dbReference type="Pfam" id="PF03109">
    <property type="entry name" value="ABC1"/>
    <property type="match status" value="1"/>
</dbReference>
<dbReference type="Gene3D" id="1.10.510.10">
    <property type="entry name" value="Transferase(Phosphotransferase) domain 1"/>
    <property type="match status" value="1"/>
</dbReference>
<dbReference type="SUPFAM" id="SSF56112">
    <property type="entry name" value="Protein kinase-like (PK-like)"/>
    <property type="match status" value="1"/>
</dbReference>
<evidence type="ECO:0000259" key="3">
    <source>
        <dbReference type="PROSITE" id="PS50011"/>
    </source>
</evidence>
<dbReference type="Proteomes" id="UP001225378">
    <property type="component" value="Chromosome"/>
</dbReference>
<dbReference type="InterPro" id="IPR050154">
    <property type="entry name" value="UbiB_kinase"/>
</dbReference>
<dbReference type="CDD" id="cd05121">
    <property type="entry name" value="ABC1_ADCK3-like"/>
    <property type="match status" value="1"/>
</dbReference>
<accession>A0AAU7NRU0</accession>
<evidence type="ECO:0000313" key="5">
    <source>
        <dbReference type="Proteomes" id="UP001225378"/>
    </source>
</evidence>
<sequence length="560" mass="63637">MLWEMLNAARDLGRMQEIAGVLIRYGFGSFVHVIGIAHALEKVGRTLHWHHVEDYSRMDTAQRLRKVLEELGPTFIKVGQILATRVDLFSPAFITEFGKLQDQAPPMDFEALRPQLEDDLGGSVDDIFLQVDREPLAAASLAQVHRAVLLDGTLVVLKIRRPGIRKIVEADLRLLSRLVEIVEADTPEFRRYHPKEVVRQITQSLRREMDFAAECRSAERVAANLLEDSNIIIPRVYWEWTGERLNVQEYIRGIPGKNLQEVDEAGLDRRQLAERGTKAVIKMIMEDGFFHADPHPGNVFYLPDNKLAFIDFGMVGRLTEDRREQVISFLYGMINQTPTKVVEILEDWSDVIQTDEQALAIEIESFVDQYSSLPLKDLSLPMMMGDLMAILRDHNLSLPADLALLIKAYITLDGLGRHLDPEFQTLAFATPYIKELMVARYQPDAIAKRGWRNLVSVVDLMSSFPKELHHLLRASRKGAIQVEINVRRLDQYVDKTDRAISRLTMGIVTAALIIGTSIIMTIRGGPEIMGLPVFGFFGYMFATFGGIWLLFSIWRSGRSR</sequence>
<keyword evidence="2" id="KW-0472">Membrane</keyword>
<evidence type="ECO:0000256" key="1">
    <source>
        <dbReference type="ARBA" id="ARBA00009670"/>
    </source>
</evidence>
<evidence type="ECO:0000313" key="4">
    <source>
        <dbReference type="EMBL" id="XBS19653.1"/>
    </source>
</evidence>
<keyword evidence="5" id="KW-1185">Reference proteome</keyword>
<feature type="transmembrane region" description="Helical" evidence="2">
    <location>
        <begin position="528"/>
        <end position="551"/>
    </location>
</feature>
<proteinExistence type="inferred from homology"/>
<dbReference type="InterPro" id="IPR004147">
    <property type="entry name" value="ABC1_dom"/>
</dbReference>
<dbReference type="InterPro" id="IPR011009">
    <property type="entry name" value="Kinase-like_dom_sf"/>
</dbReference>
<dbReference type="AlphaFoldDB" id="A0AAU7NRU0"/>
<name>A0AAU7NRU0_9GAMM</name>
<dbReference type="GO" id="GO:0004672">
    <property type="term" value="F:protein kinase activity"/>
    <property type="evidence" value="ECO:0007669"/>
    <property type="project" value="InterPro"/>
</dbReference>